<dbReference type="eggNOG" id="COG1028">
    <property type="taxonomic scope" value="Bacteria"/>
</dbReference>
<dbReference type="Gene3D" id="3.40.50.720">
    <property type="entry name" value="NAD(P)-binding Rossmann-like Domain"/>
    <property type="match status" value="1"/>
</dbReference>
<dbReference type="EMBL" id="CP002305">
    <property type="protein sequence ID" value="ADQ15920.1"/>
    <property type="molecule type" value="Genomic_DNA"/>
</dbReference>
<accession>E4RSS0</accession>
<keyword evidence="2" id="KW-0560">Oxidoreductase</keyword>
<comment type="similarity">
    <text evidence="1">Belongs to the short-chain dehydrogenases/reductases (SDR) family.</text>
</comment>
<dbReference type="Pfam" id="PF00106">
    <property type="entry name" value="adh_short"/>
    <property type="match status" value="1"/>
</dbReference>
<organism evidence="4 5">
    <name type="scientific">Leadbetterella byssophila (strain DSM 17132 / JCM 16389 / KACC 11308 / NBRC 106382 / 4M15)</name>
    <dbReference type="NCBI Taxonomy" id="649349"/>
    <lineage>
        <taxon>Bacteria</taxon>
        <taxon>Pseudomonadati</taxon>
        <taxon>Bacteroidota</taxon>
        <taxon>Cytophagia</taxon>
        <taxon>Cytophagales</taxon>
        <taxon>Leadbetterellaceae</taxon>
        <taxon>Leadbetterella</taxon>
    </lineage>
</organism>
<dbReference type="SUPFAM" id="SSF51735">
    <property type="entry name" value="NAD(P)-binding Rossmann-fold domains"/>
    <property type="match status" value="1"/>
</dbReference>
<dbReference type="KEGG" id="lby:Lbys_0124"/>
<reference key="1">
    <citation type="submission" date="2010-11" db="EMBL/GenBank/DDBJ databases">
        <title>The complete genome of Leadbetterella byssophila DSM 17132.</title>
        <authorList>
            <consortium name="US DOE Joint Genome Institute (JGI-PGF)"/>
            <person name="Lucas S."/>
            <person name="Copeland A."/>
            <person name="Lapidus A."/>
            <person name="Glavina del Rio T."/>
            <person name="Dalin E."/>
            <person name="Tice H."/>
            <person name="Bruce D."/>
            <person name="Goodwin L."/>
            <person name="Pitluck S."/>
            <person name="Kyrpides N."/>
            <person name="Mavromatis K."/>
            <person name="Ivanova N."/>
            <person name="Teshima H."/>
            <person name="Brettin T."/>
            <person name="Detter J.C."/>
            <person name="Han C."/>
            <person name="Tapia R."/>
            <person name="Land M."/>
            <person name="Hauser L."/>
            <person name="Markowitz V."/>
            <person name="Cheng J.-F."/>
            <person name="Hugenholtz P."/>
            <person name="Woyke T."/>
            <person name="Wu D."/>
            <person name="Tindall B."/>
            <person name="Pomrenke H.G."/>
            <person name="Brambilla E."/>
            <person name="Klenk H.-P."/>
            <person name="Eisen J.A."/>
        </authorList>
    </citation>
    <scope>NUCLEOTIDE SEQUENCE [LARGE SCALE GENOMIC DNA]</scope>
    <source>
        <strain>DSM 17132</strain>
    </source>
</reference>
<dbReference type="AlphaFoldDB" id="E4RSS0"/>
<dbReference type="InterPro" id="IPR002347">
    <property type="entry name" value="SDR_fam"/>
</dbReference>
<dbReference type="GO" id="GO:0016491">
    <property type="term" value="F:oxidoreductase activity"/>
    <property type="evidence" value="ECO:0007669"/>
    <property type="project" value="UniProtKB-KW"/>
</dbReference>
<dbReference type="Proteomes" id="UP000007435">
    <property type="component" value="Chromosome"/>
</dbReference>
<evidence type="ECO:0000256" key="1">
    <source>
        <dbReference type="ARBA" id="ARBA00006484"/>
    </source>
</evidence>
<keyword evidence="3" id="KW-0472">Membrane</keyword>
<keyword evidence="3" id="KW-1133">Transmembrane helix</keyword>
<dbReference type="RefSeq" id="WP_013406976.1">
    <property type="nucleotide sequence ID" value="NC_014655.1"/>
</dbReference>
<name>E4RSS0_LEAB4</name>
<dbReference type="InterPro" id="IPR036291">
    <property type="entry name" value="NAD(P)-bd_dom_sf"/>
</dbReference>
<evidence type="ECO:0000313" key="4">
    <source>
        <dbReference type="EMBL" id="ADQ15920.1"/>
    </source>
</evidence>
<keyword evidence="3" id="KW-0812">Transmembrane</keyword>
<gene>
    <name evidence="4" type="ordered locus">Lbys_0124</name>
</gene>
<protein>
    <submittedName>
        <fullName evidence="4">Dehydrogenase/reductase</fullName>
    </submittedName>
</protein>
<evidence type="ECO:0000256" key="3">
    <source>
        <dbReference type="SAM" id="Phobius"/>
    </source>
</evidence>
<evidence type="ECO:0000313" key="5">
    <source>
        <dbReference type="Proteomes" id="UP000007435"/>
    </source>
</evidence>
<sequence length="299" mass="32733">MIIVMTGATSGIGAEALKHFVKLPDTKVYVGARGSGRIVPEGTDVLPLDLSSLRSVRSFADNIKQRLGETKIDVLILNAAIRATDHDQRSEEGFQLTFATNHLSHYLLARLFLPIMAEGGKIVITTSDTHDPAIVPFGPKTLNPEELAYPNENSPKGMRLYAATKLCNLLTARSLSAISFEDKSNIRMIAFNPGLTGDTSLMGKQSAFMKVMVAVLIRPLFYIVSMFIPFLFVGRVERAGETLAALALGKVTLPTDKIYASLVRGRLTFPDPSQLAQNNDVRDLLWKKSAKMVDLPESE</sequence>
<dbReference type="HOGENOM" id="CLU_010194_44_3_10"/>
<reference evidence="4 5" key="2">
    <citation type="journal article" date="2011" name="Stand. Genomic Sci.">
        <title>Complete genome sequence of Leadbetterella byssophila type strain (4M15).</title>
        <authorList>
            <person name="Abt B."/>
            <person name="Teshima H."/>
            <person name="Lucas S."/>
            <person name="Lapidus A."/>
            <person name="Del Rio T.G."/>
            <person name="Nolan M."/>
            <person name="Tice H."/>
            <person name="Cheng J.F."/>
            <person name="Pitluck S."/>
            <person name="Liolios K."/>
            <person name="Pagani I."/>
            <person name="Ivanova N."/>
            <person name="Mavromatis K."/>
            <person name="Pati A."/>
            <person name="Tapia R."/>
            <person name="Han C."/>
            <person name="Goodwin L."/>
            <person name="Chen A."/>
            <person name="Palaniappan K."/>
            <person name="Land M."/>
            <person name="Hauser L."/>
            <person name="Chang Y.J."/>
            <person name="Jeffries C.D."/>
            <person name="Rohde M."/>
            <person name="Goker M."/>
            <person name="Tindall B.J."/>
            <person name="Detter J.C."/>
            <person name="Woyke T."/>
            <person name="Bristow J."/>
            <person name="Eisen J.A."/>
            <person name="Markowitz V."/>
            <person name="Hugenholtz P."/>
            <person name="Klenk H.P."/>
            <person name="Kyrpides N.C."/>
        </authorList>
    </citation>
    <scope>NUCLEOTIDE SEQUENCE [LARGE SCALE GENOMIC DNA]</scope>
    <source>
        <strain evidence="5">DSM 17132 / JCM 16389 / KACC 11308 / NBRC 106382 / 4M15</strain>
    </source>
</reference>
<evidence type="ECO:0000256" key="2">
    <source>
        <dbReference type="ARBA" id="ARBA00023002"/>
    </source>
</evidence>
<dbReference type="PANTHER" id="PTHR24320:SF152">
    <property type="entry name" value="SHORT-CHAIN DEHYDROGENASE_REDUCTASE FAMILY PROTEIN"/>
    <property type="match status" value="1"/>
</dbReference>
<keyword evidence="5" id="KW-1185">Reference proteome</keyword>
<dbReference type="STRING" id="649349.Lbys_0124"/>
<proteinExistence type="inferred from homology"/>
<dbReference type="PRINTS" id="PR00081">
    <property type="entry name" value="GDHRDH"/>
</dbReference>
<dbReference type="PANTHER" id="PTHR24320">
    <property type="entry name" value="RETINOL DEHYDROGENASE"/>
    <property type="match status" value="1"/>
</dbReference>
<feature type="transmembrane region" description="Helical" evidence="3">
    <location>
        <begin position="211"/>
        <end position="232"/>
    </location>
</feature>